<evidence type="ECO:0000313" key="1">
    <source>
        <dbReference type="EnsemblMetazoa" id="RPRC002779-PA"/>
    </source>
</evidence>
<dbReference type="InParanoid" id="T1HFF7"/>
<reference evidence="1" key="1">
    <citation type="submission" date="2015-05" db="UniProtKB">
        <authorList>
            <consortium name="EnsemblMetazoa"/>
        </authorList>
    </citation>
    <scope>IDENTIFICATION</scope>
</reference>
<dbReference type="EMBL" id="ACPB03004958">
    <property type="status" value="NOT_ANNOTATED_CDS"/>
    <property type="molecule type" value="Genomic_DNA"/>
</dbReference>
<keyword evidence="2" id="KW-1185">Reference proteome</keyword>
<evidence type="ECO:0000313" key="2">
    <source>
        <dbReference type="Proteomes" id="UP000015103"/>
    </source>
</evidence>
<organism evidence="1 2">
    <name type="scientific">Rhodnius prolixus</name>
    <name type="common">Triatomid bug</name>
    <dbReference type="NCBI Taxonomy" id="13249"/>
    <lineage>
        <taxon>Eukaryota</taxon>
        <taxon>Metazoa</taxon>
        <taxon>Ecdysozoa</taxon>
        <taxon>Arthropoda</taxon>
        <taxon>Hexapoda</taxon>
        <taxon>Insecta</taxon>
        <taxon>Pterygota</taxon>
        <taxon>Neoptera</taxon>
        <taxon>Paraneoptera</taxon>
        <taxon>Hemiptera</taxon>
        <taxon>Heteroptera</taxon>
        <taxon>Panheteroptera</taxon>
        <taxon>Cimicomorpha</taxon>
        <taxon>Reduviidae</taxon>
        <taxon>Triatominae</taxon>
        <taxon>Rhodnius</taxon>
    </lineage>
</organism>
<name>T1HFF7_RHOPR</name>
<sequence length="75" mass="8708">MVILGDQQHEIYPMLRHNNRLSLPSSSTVGYNVEINDARVKLDATCRELEKTCQKLKQERDTSIKPPEKKEKKKV</sequence>
<protein>
    <submittedName>
        <fullName evidence="1">Uncharacterized protein</fullName>
    </submittedName>
</protein>
<dbReference type="AlphaFoldDB" id="T1HFF7"/>
<accession>T1HFF7</accession>
<dbReference type="Proteomes" id="UP000015103">
    <property type="component" value="Unassembled WGS sequence"/>
</dbReference>
<dbReference type="EMBL" id="ACPB03004957">
    <property type="status" value="NOT_ANNOTATED_CDS"/>
    <property type="molecule type" value="Genomic_DNA"/>
</dbReference>
<proteinExistence type="predicted"/>
<dbReference type="VEuPathDB" id="VectorBase:RPRC002779"/>
<dbReference type="EnsemblMetazoa" id="RPRC002779-RA">
    <property type="protein sequence ID" value="RPRC002779-PA"/>
    <property type="gene ID" value="RPRC002779"/>
</dbReference>
<dbReference type="HOGENOM" id="CLU_2674169_0_0_1"/>